<evidence type="ECO:0000313" key="1">
    <source>
        <dbReference type="EMBL" id="AIF17571.1"/>
    </source>
</evidence>
<reference evidence="1" key="1">
    <citation type="journal article" date="2014" name="Genome Biol. Evol.">
        <title>Pangenome evidence for extensive interdomain horizontal transfer affecting lineage core and shell genes in uncultured planktonic thaumarchaeota and euryarchaeota.</title>
        <authorList>
            <person name="Deschamps P."/>
            <person name="Zivanovic Y."/>
            <person name="Moreira D."/>
            <person name="Rodriguez-Valera F."/>
            <person name="Lopez-Garcia P."/>
        </authorList>
    </citation>
    <scope>NUCLEOTIDE SEQUENCE</scope>
</reference>
<accession>A0A075HMD1</accession>
<dbReference type="PANTHER" id="PTHR43737">
    <property type="entry name" value="BLL7424 PROTEIN"/>
    <property type="match status" value="1"/>
</dbReference>
<dbReference type="Pfam" id="PF07394">
    <property type="entry name" value="DUF1501"/>
    <property type="match status" value="1"/>
</dbReference>
<organism evidence="1">
    <name type="scientific">uncultured marine thaumarchaeote KM3_78_A04</name>
    <dbReference type="NCBI Taxonomy" id="1456289"/>
    <lineage>
        <taxon>Archaea</taxon>
        <taxon>Nitrososphaerota</taxon>
        <taxon>environmental samples</taxon>
    </lineage>
</organism>
<name>A0A075HMD1_9ARCH</name>
<protein>
    <recommendedName>
        <fullName evidence="2">DUF1501 domain-containing protein</fullName>
    </recommendedName>
</protein>
<proteinExistence type="predicted"/>
<sequence length="375" mass="40862">MTSTKKDPVIVVLQLTGGNDYFNTVIPYNEGLYYDNRPAVHYEQDQIIKVNDELGFMPTMGPIKELYDQGKVAVIHGIGYADSPRSHFRSMDIWHTCEPDKVGTEGWAGRVARELDPNKENVLTAINFGHGLPRALVVPGVPVAAIADLSTYGVLTGISDQVQRAKALDLFARMYSPAVGAGMVTDYLRSTGMEALTGADIVKVAPERYSSSVEYPNSPIAAHLKDIAQVYLADLGTRIFYTQHASFDTHAGEMAAHPGLWKDVSEGVSAFFEDLHAHGQGDNVIMYMFTEFGRRVHDNGSGTDHGAAGAAFLIGDQVKGGMYGEYPSAKAEDLEQGDLVPNYDFRGAYTSIVEDWLGLDAKPIVNGSFEKLGFL</sequence>
<evidence type="ECO:0008006" key="2">
    <source>
        <dbReference type="Google" id="ProtNLM"/>
    </source>
</evidence>
<dbReference type="InterPro" id="IPR010869">
    <property type="entry name" value="DUF1501"/>
</dbReference>
<dbReference type="AlphaFoldDB" id="A0A075HMD1"/>
<dbReference type="PANTHER" id="PTHR43737:SF1">
    <property type="entry name" value="DUF1501 DOMAIN-CONTAINING PROTEIN"/>
    <property type="match status" value="1"/>
</dbReference>
<dbReference type="EMBL" id="KF901086">
    <property type="protein sequence ID" value="AIF17571.1"/>
    <property type="molecule type" value="Genomic_DNA"/>
</dbReference>